<organism evidence="3 4">
    <name type="scientific">Streptomyces alanosinicus</name>
    <dbReference type="NCBI Taxonomy" id="68171"/>
    <lineage>
        <taxon>Bacteria</taxon>
        <taxon>Bacillati</taxon>
        <taxon>Actinomycetota</taxon>
        <taxon>Actinomycetes</taxon>
        <taxon>Kitasatosporales</taxon>
        <taxon>Streptomycetaceae</taxon>
        <taxon>Streptomyces</taxon>
    </lineage>
</organism>
<keyword evidence="1" id="KW-0472">Membrane</keyword>
<evidence type="ECO:0000256" key="1">
    <source>
        <dbReference type="SAM" id="Phobius"/>
    </source>
</evidence>
<comment type="caution">
    <text evidence="3">The sequence shown here is derived from an EMBL/GenBank/DDBJ whole genome shotgun (WGS) entry which is preliminary data.</text>
</comment>
<accession>A0A918YT32</accession>
<sequence>MVIGIAVRTGQGGSRLRLPAKDGAVAEESTGMVRRDDDQYWRLLGTVYVNRADPALLVQKRFGIGWTVNFGNPRGVVLLLGLILAPLVVPLLVH</sequence>
<evidence type="ECO:0000313" key="3">
    <source>
        <dbReference type="EMBL" id="GHE14234.1"/>
    </source>
</evidence>
<dbReference type="InterPro" id="IPR043831">
    <property type="entry name" value="DUF5808"/>
</dbReference>
<evidence type="ECO:0000259" key="2">
    <source>
        <dbReference type="Pfam" id="PF19124"/>
    </source>
</evidence>
<evidence type="ECO:0000313" key="4">
    <source>
        <dbReference type="Proteomes" id="UP000655443"/>
    </source>
</evidence>
<dbReference type="AlphaFoldDB" id="A0A918YT32"/>
<dbReference type="RefSeq" id="WP_189958831.1">
    <property type="nucleotide sequence ID" value="NZ_BMVG01000048.1"/>
</dbReference>
<reference evidence="3" key="2">
    <citation type="submission" date="2020-09" db="EMBL/GenBank/DDBJ databases">
        <authorList>
            <person name="Sun Q."/>
            <person name="Ohkuma M."/>
        </authorList>
    </citation>
    <scope>NUCLEOTIDE SEQUENCE</scope>
    <source>
        <strain evidence="3">JCM 4714</strain>
    </source>
</reference>
<reference evidence="3" key="1">
    <citation type="journal article" date="2014" name="Int. J. Syst. Evol. Microbiol.">
        <title>Complete genome sequence of Corynebacterium casei LMG S-19264T (=DSM 44701T), isolated from a smear-ripened cheese.</title>
        <authorList>
            <consortium name="US DOE Joint Genome Institute (JGI-PGF)"/>
            <person name="Walter F."/>
            <person name="Albersmeier A."/>
            <person name="Kalinowski J."/>
            <person name="Ruckert C."/>
        </authorList>
    </citation>
    <scope>NUCLEOTIDE SEQUENCE</scope>
    <source>
        <strain evidence="3">JCM 4714</strain>
    </source>
</reference>
<proteinExistence type="predicted"/>
<keyword evidence="1" id="KW-0812">Transmembrane</keyword>
<dbReference type="Pfam" id="PF19124">
    <property type="entry name" value="DUF5808"/>
    <property type="match status" value="1"/>
</dbReference>
<keyword evidence="1" id="KW-1133">Transmembrane helix</keyword>
<dbReference type="EMBL" id="BMVG01000048">
    <property type="protein sequence ID" value="GHE14234.1"/>
    <property type="molecule type" value="Genomic_DNA"/>
</dbReference>
<name>A0A918YT32_9ACTN</name>
<dbReference type="Proteomes" id="UP000655443">
    <property type="component" value="Unassembled WGS sequence"/>
</dbReference>
<gene>
    <name evidence="3" type="ORF">GCM10010339_84090</name>
</gene>
<feature type="domain" description="DUF5808" evidence="2">
    <location>
        <begin position="52"/>
        <end position="75"/>
    </location>
</feature>
<feature type="transmembrane region" description="Helical" evidence="1">
    <location>
        <begin position="75"/>
        <end position="93"/>
    </location>
</feature>
<keyword evidence="4" id="KW-1185">Reference proteome</keyword>
<protein>
    <recommendedName>
        <fullName evidence="2">DUF5808 domain-containing protein</fullName>
    </recommendedName>
</protein>